<sequence>MSAVFGAFMQYLLTAVYYIAIAGLGIFAGKKLLQRKKRRAER</sequence>
<evidence type="ECO:0000313" key="2">
    <source>
        <dbReference type="EMBL" id="HIX72652.1"/>
    </source>
</evidence>
<keyword evidence="1" id="KW-0812">Transmembrane</keyword>
<evidence type="ECO:0000256" key="1">
    <source>
        <dbReference type="SAM" id="Phobius"/>
    </source>
</evidence>
<evidence type="ECO:0000313" key="3">
    <source>
        <dbReference type="Proteomes" id="UP000886805"/>
    </source>
</evidence>
<reference evidence="2" key="2">
    <citation type="submission" date="2021-04" db="EMBL/GenBank/DDBJ databases">
        <authorList>
            <person name="Gilroy R."/>
        </authorList>
    </citation>
    <scope>NUCLEOTIDE SEQUENCE</scope>
    <source>
        <strain evidence="2">ChiSxjej3B15-1167</strain>
    </source>
</reference>
<gene>
    <name evidence="2" type="ORF">H9849_06480</name>
</gene>
<protein>
    <submittedName>
        <fullName evidence="2">Vanadium nitrogenase</fullName>
    </submittedName>
</protein>
<keyword evidence="1" id="KW-0472">Membrane</keyword>
<dbReference type="Proteomes" id="UP000886805">
    <property type="component" value="Unassembled WGS sequence"/>
</dbReference>
<dbReference type="EMBL" id="DXEQ01000190">
    <property type="protein sequence ID" value="HIX72652.1"/>
    <property type="molecule type" value="Genomic_DNA"/>
</dbReference>
<dbReference type="AlphaFoldDB" id="A0A9D1X526"/>
<feature type="transmembrane region" description="Helical" evidence="1">
    <location>
        <begin position="6"/>
        <end position="29"/>
    </location>
</feature>
<comment type="caution">
    <text evidence="2">The sequence shown here is derived from an EMBL/GenBank/DDBJ whole genome shotgun (WGS) entry which is preliminary data.</text>
</comment>
<reference evidence="2" key="1">
    <citation type="journal article" date="2021" name="PeerJ">
        <title>Extensive microbial diversity within the chicken gut microbiome revealed by metagenomics and culture.</title>
        <authorList>
            <person name="Gilroy R."/>
            <person name="Ravi A."/>
            <person name="Getino M."/>
            <person name="Pursley I."/>
            <person name="Horton D.L."/>
            <person name="Alikhan N.F."/>
            <person name="Baker D."/>
            <person name="Gharbi K."/>
            <person name="Hall N."/>
            <person name="Watson M."/>
            <person name="Adriaenssens E.M."/>
            <person name="Foster-Nyarko E."/>
            <person name="Jarju S."/>
            <person name="Secka A."/>
            <person name="Antonio M."/>
            <person name="Oren A."/>
            <person name="Chaudhuri R.R."/>
            <person name="La Ragione R."/>
            <person name="Hildebrand F."/>
            <person name="Pallen M.J."/>
        </authorList>
    </citation>
    <scope>NUCLEOTIDE SEQUENCE</scope>
    <source>
        <strain evidence="2">ChiSxjej3B15-1167</strain>
    </source>
</reference>
<name>A0A9D1X526_9FIRM</name>
<proteinExistence type="predicted"/>
<organism evidence="2 3">
    <name type="scientific">Candidatus Anaerobutyricum stercoripullorum</name>
    <dbReference type="NCBI Taxonomy" id="2838456"/>
    <lineage>
        <taxon>Bacteria</taxon>
        <taxon>Bacillati</taxon>
        <taxon>Bacillota</taxon>
        <taxon>Clostridia</taxon>
        <taxon>Lachnospirales</taxon>
        <taxon>Lachnospiraceae</taxon>
        <taxon>Anaerobutyricum</taxon>
    </lineage>
</organism>
<keyword evidence="1" id="KW-1133">Transmembrane helix</keyword>
<accession>A0A9D1X526</accession>